<evidence type="ECO:0000256" key="1">
    <source>
        <dbReference type="ARBA" id="ARBA00023015"/>
    </source>
</evidence>
<dbReference type="InterPro" id="IPR050707">
    <property type="entry name" value="HTH_MetabolicPath_Reg"/>
</dbReference>
<dbReference type="InterPro" id="IPR036390">
    <property type="entry name" value="WH_DNA-bd_sf"/>
</dbReference>
<sequence>MQDRSTGNAFKEDRHFVTALARGLEVLACFRTSDRVLGNQEIARRCGLPKSTVSRLTSTLTRLGYLAQAEGSHKYSLGTACLRLGSAMLSRLDIRKVARPLMQELADFSGGTVSLGTRDRFSMIYVEHCRSCAAIALTLDTGSRIPVATSAIGRAWLAVVPEEERQAFMEQVRDVDDMAWPRLRQGIEQGLADHLTLGVTCSMGEWQPDVNGIARGFEPGHGMAPMAINVGGPSFRLSPSFLLDEVRPRLLEVVRQLEGSFPR</sequence>
<protein>
    <submittedName>
        <fullName evidence="6">IclR family transcriptional regulator</fullName>
    </submittedName>
</protein>
<dbReference type="InterPro" id="IPR036388">
    <property type="entry name" value="WH-like_DNA-bd_sf"/>
</dbReference>
<dbReference type="SMART" id="SM00346">
    <property type="entry name" value="HTH_ICLR"/>
    <property type="match status" value="1"/>
</dbReference>
<evidence type="ECO:0000256" key="3">
    <source>
        <dbReference type="ARBA" id="ARBA00023163"/>
    </source>
</evidence>
<dbReference type="PANTHER" id="PTHR30136:SF33">
    <property type="entry name" value="TRANSCRIPTIONAL REGULATORY PROTEIN"/>
    <property type="match status" value="1"/>
</dbReference>
<organism evidence="6">
    <name type="scientific">Cupriavidus necator</name>
    <name type="common">Alcaligenes eutrophus</name>
    <name type="synonym">Ralstonia eutropha</name>
    <dbReference type="NCBI Taxonomy" id="106590"/>
    <lineage>
        <taxon>Bacteria</taxon>
        <taxon>Pseudomonadati</taxon>
        <taxon>Pseudomonadota</taxon>
        <taxon>Betaproteobacteria</taxon>
        <taxon>Burkholderiales</taxon>
        <taxon>Burkholderiaceae</taxon>
        <taxon>Cupriavidus</taxon>
    </lineage>
</organism>
<dbReference type="Pfam" id="PF09339">
    <property type="entry name" value="HTH_IclR"/>
    <property type="match status" value="1"/>
</dbReference>
<feature type="domain" description="IclR-ED" evidence="5">
    <location>
        <begin position="80"/>
        <end position="263"/>
    </location>
</feature>
<dbReference type="SUPFAM" id="SSF46785">
    <property type="entry name" value="Winged helix' DNA-binding domain"/>
    <property type="match status" value="1"/>
</dbReference>
<gene>
    <name evidence="6" type="ORF">CNECB9_3380006</name>
</gene>
<dbReference type="PROSITE" id="PS51078">
    <property type="entry name" value="ICLR_ED"/>
    <property type="match status" value="1"/>
</dbReference>
<dbReference type="SUPFAM" id="SSF55781">
    <property type="entry name" value="GAF domain-like"/>
    <property type="match status" value="1"/>
</dbReference>
<dbReference type="Gene3D" id="1.10.10.10">
    <property type="entry name" value="Winged helix-like DNA-binding domain superfamily/Winged helix DNA-binding domain"/>
    <property type="match status" value="1"/>
</dbReference>
<keyword evidence="2" id="KW-0238">DNA-binding</keyword>
<dbReference type="AlphaFoldDB" id="A0A1K0IUN1"/>
<dbReference type="GO" id="GO:0003677">
    <property type="term" value="F:DNA binding"/>
    <property type="evidence" value="ECO:0007669"/>
    <property type="project" value="UniProtKB-KW"/>
</dbReference>
<dbReference type="GO" id="GO:0045892">
    <property type="term" value="P:negative regulation of DNA-templated transcription"/>
    <property type="evidence" value="ECO:0007669"/>
    <property type="project" value="TreeGrafter"/>
</dbReference>
<feature type="domain" description="HTH iclR-type" evidence="4">
    <location>
        <begin position="17"/>
        <end position="79"/>
    </location>
</feature>
<keyword evidence="1" id="KW-0805">Transcription regulation</keyword>
<dbReference type="PANTHER" id="PTHR30136">
    <property type="entry name" value="HELIX-TURN-HELIX TRANSCRIPTIONAL REGULATOR, ICLR FAMILY"/>
    <property type="match status" value="1"/>
</dbReference>
<dbReference type="Pfam" id="PF01614">
    <property type="entry name" value="IclR_C"/>
    <property type="match status" value="1"/>
</dbReference>
<reference evidence="6" key="1">
    <citation type="submission" date="2016-09" db="EMBL/GenBank/DDBJ databases">
        <authorList>
            <person name="Capua I."/>
            <person name="De Benedictis P."/>
            <person name="Joannis T."/>
            <person name="Lombin L.H."/>
            <person name="Cattoli G."/>
        </authorList>
    </citation>
    <scope>NUCLEOTIDE SEQUENCE</scope>
    <source>
        <strain evidence="6">B9</strain>
    </source>
</reference>
<dbReference type="RefSeq" id="WP_340526400.1">
    <property type="nucleotide sequence ID" value="NZ_FMSH01000266.1"/>
</dbReference>
<dbReference type="Gene3D" id="3.30.450.40">
    <property type="match status" value="1"/>
</dbReference>
<dbReference type="EMBL" id="FMSH01000266">
    <property type="protein sequence ID" value="SCU76713.1"/>
    <property type="molecule type" value="Genomic_DNA"/>
</dbReference>
<evidence type="ECO:0000259" key="4">
    <source>
        <dbReference type="PROSITE" id="PS51077"/>
    </source>
</evidence>
<accession>A0A1K0IUN1</accession>
<dbReference type="GO" id="GO:0003700">
    <property type="term" value="F:DNA-binding transcription factor activity"/>
    <property type="evidence" value="ECO:0007669"/>
    <property type="project" value="TreeGrafter"/>
</dbReference>
<name>A0A1K0IUN1_CUPNE</name>
<evidence type="ECO:0000313" key="6">
    <source>
        <dbReference type="EMBL" id="SCU76713.1"/>
    </source>
</evidence>
<evidence type="ECO:0000259" key="5">
    <source>
        <dbReference type="PROSITE" id="PS51078"/>
    </source>
</evidence>
<keyword evidence="3" id="KW-0804">Transcription</keyword>
<dbReference type="InterPro" id="IPR029016">
    <property type="entry name" value="GAF-like_dom_sf"/>
</dbReference>
<dbReference type="InterPro" id="IPR014757">
    <property type="entry name" value="Tscrpt_reg_IclR_C"/>
</dbReference>
<dbReference type="InterPro" id="IPR005471">
    <property type="entry name" value="Tscrpt_reg_IclR_N"/>
</dbReference>
<dbReference type="PROSITE" id="PS51077">
    <property type="entry name" value="HTH_ICLR"/>
    <property type="match status" value="1"/>
</dbReference>
<proteinExistence type="predicted"/>
<evidence type="ECO:0000256" key="2">
    <source>
        <dbReference type="ARBA" id="ARBA00023125"/>
    </source>
</evidence>
<dbReference type="FunFam" id="1.10.10.10:FF:000056">
    <property type="entry name" value="IclR family transcriptional regulator"/>
    <property type="match status" value="1"/>
</dbReference>